<dbReference type="Proteomes" id="UP001497444">
    <property type="component" value="Chromosome 12"/>
</dbReference>
<sequence length="258" mass="28021">MVTSLVCAMASSSGKAMSWSGSPSVFGALEAAVAAASSSRSVVAFKGIAVPAAKSLSVCRRDDDGVDIVQRGRRRRRGSSVQATAADAVKLDVSKATGSDSHNVSLNPKPCLPASLPSWFLSVDMKQANDVVQGRKHLNVVDGNEMLFSRHSNWMLTHGLHFIFGCRGVEGPVRVRLVRFGRKKLPFHRIFVAHSRARRDGRHIELLGFYNPLAGKDGNKEISIKSDRVKYWLSVGAQPTDTVRGLYRAGLMKPPTQP</sequence>
<evidence type="ECO:0000256" key="3">
    <source>
        <dbReference type="ARBA" id="ARBA00023274"/>
    </source>
</evidence>
<dbReference type="PANTHER" id="PTHR12919">
    <property type="entry name" value="30S RIBOSOMAL PROTEIN S16"/>
    <property type="match status" value="1"/>
</dbReference>
<gene>
    <name evidence="4" type="ORF">CSSPJE1EN1_LOCUS4799</name>
</gene>
<accession>A0ABP0VZG6</accession>
<dbReference type="Pfam" id="PF00886">
    <property type="entry name" value="Ribosomal_S16"/>
    <property type="match status" value="1"/>
</dbReference>
<organism evidence="4 5">
    <name type="scientific">Sphagnum jensenii</name>
    <dbReference type="NCBI Taxonomy" id="128206"/>
    <lineage>
        <taxon>Eukaryota</taxon>
        <taxon>Viridiplantae</taxon>
        <taxon>Streptophyta</taxon>
        <taxon>Embryophyta</taxon>
        <taxon>Bryophyta</taxon>
        <taxon>Sphagnophytina</taxon>
        <taxon>Sphagnopsida</taxon>
        <taxon>Sphagnales</taxon>
        <taxon>Sphagnaceae</taxon>
        <taxon>Sphagnum</taxon>
    </lineage>
</organism>
<dbReference type="SUPFAM" id="SSF54565">
    <property type="entry name" value="Ribosomal protein S16"/>
    <property type="match status" value="1"/>
</dbReference>
<keyword evidence="3" id="KW-0687">Ribonucleoprotein</keyword>
<dbReference type="InterPro" id="IPR000307">
    <property type="entry name" value="Ribosomal_bS16"/>
</dbReference>
<evidence type="ECO:0000313" key="5">
    <source>
        <dbReference type="Proteomes" id="UP001497444"/>
    </source>
</evidence>
<dbReference type="NCBIfam" id="TIGR00002">
    <property type="entry name" value="S16"/>
    <property type="match status" value="1"/>
</dbReference>
<name>A0ABP0VZG6_9BRYO</name>
<reference evidence="4" key="1">
    <citation type="submission" date="2024-02" db="EMBL/GenBank/DDBJ databases">
        <authorList>
            <consortium name="ELIXIR-Norway"/>
            <consortium name="Elixir Norway"/>
        </authorList>
    </citation>
    <scope>NUCLEOTIDE SEQUENCE</scope>
</reference>
<proteinExistence type="inferred from homology"/>
<evidence type="ECO:0008006" key="6">
    <source>
        <dbReference type="Google" id="ProtNLM"/>
    </source>
</evidence>
<protein>
    <recommendedName>
        <fullName evidence="6">Ribosomal protein S16</fullName>
    </recommendedName>
</protein>
<dbReference type="PANTHER" id="PTHR12919:SF39">
    <property type="entry name" value="SMALL RIBOSOMAL SUBUNIT PROTEIN BS16M_BS16C"/>
    <property type="match status" value="1"/>
</dbReference>
<dbReference type="Gene3D" id="3.30.1320.10">
    <property type="match status" value="1"/>
</dbReference>
<comment type="similarity">
    <text evidence="1">Belongs to the bacterial ribosomal protein bS16 family.</text>
</comment>
<keyword evidence="2" id="KW-0689">Ribosomal protein</keyword>
<dbReference type="InterPro" id="IPR023803">
    <property type="entry name" value="Ribosomal_bS16_dom_sf"/>
</dbReference>
<dbReference type="EMBL" id="OZ020107">
    <property type="protein sequence ID" value="CAK9259321.1"/>
    <property type="molecule type" value="Genomic_DNA"/>
</dbReference>
<dbReference type="HAMAP" id="MF_00385">
    <property type="entry name" value="Ribosomal_bS16"/>
    <property type="match status" value="1"/>
</dbReference>
<evidence type="ECO:0000256" key="2">
    <source>
        <dbReference type="ARBA" id="ARBA00022980"/>
    </source>
</evidence>
<evidence type="ECO:0000256" key="1">
    <source>
        <dbReference type="ARBA" id="ARBA00006668"/>
    </source>
</evidence>
<evidence type="ECO:0000313" key="4">
    <source>
        <dbReference type="EMBL" id="CAK9259321.1"/>
    </source>
</evidence>
<keyword evidence="5" id="KW-1185">Reference proteome</keyword>